<feature type="domain" description="Carboxylesterase type B" evidence="4">
    <location>
        <begin position="20"/>
        <end position="506"/>
    </location>
</feature>
<evidence type="ECO:0000259" key="4">
    <source>
        <dbReference type="Pfam" id="PF00135"/>
    </source>
</evidence>
<gene>
    <name evidence="5" type="ORF">B0H63DRAFT_505314</name>
</gene>
<evidence type="ECO:0000313" key="5">
    <source>
        <dbReference type="EMBL" id="KAK3393415.1"/>
    </source>
</evidence>
<dbReference type="EC" id="3.1.1.-" evidence="3"/>
<sequence>MKTAFTLLPLLVASGSCVSPVVNLTYSQYIGEPLANGITQWLGMRYAAPPVGELRFRPPQDPPFQPEPQRADMNGKICLETGDDPKRPTTSEDCLFLDVYAPSNATVGSKLPVFFFIQGGGFNSNSDPNLNGTGLIMASQNSIVVVTFNYRVGPYGFLTDGKHVTANNGLRDQRKALEWVKKHIAKFGGDPGHVVLGGASAGAASISLHLMAYGGKDVGLFHAAAAESVSFATVLTVNESQYQYNNLVIRLGCVGNDTLACLRDKSAEELQAQNVNIPYPGSSNRPLYMWNPVIDGDLLDDLTYSAFQKGSFVRVPVIFGDDTNGGTAFAPANASSVAQSNQFLKDQFPFITIQQLGRLNELYPNPDQKNCPSAGCWWRQASNVYGEMRYMCPGLFLNSVFAKHGVNASYAYRWNVEDPTQVKAGYGVPHTIEVDALFGPYNVRSAAPPSYFPGGINEHAVPVIQGYWTSFIQTYDPNKKSCCGSAEWKPWSDQSKQRLRFDTGGVTKMEAIDDDLKERCQYLNSIGVSLHQ</sequence>
<evidence type="ECO:0000256" key="3">
    <source>
        <dbReference type="RuleBase" id="RU361235"/>
    </source>
</evidence>
<keyword evidence="3" id="KW-0732">Signal</keyword>
<feature type="chain" id="PRO_5041767044" description="Carboxylic ester hydrolase" evidence="3">
    <location>
        <begin position="18"/>
        <end position="532"/>
    </location>
</feature>
<dbReference type="Proteomes" id="UP001285441">
    <property type="component" value="Unassembled WGS sequence"/>
</dbReference>
<dbReference type="Pfam" id="PF00135">
    <property type="entry name" value="COesterase"/>
    <property type="match status" value="1"/>
</dbReference>
<dbReference type="PROSITE" id="PS00941">
    <property type="entry name" value="CARBOXYLESTERASE_B_2"/>
    <property type="match status" value="1"/>
</dbReference>
<dbReference type="SUPFAM" id="SSF53474">
    <property type="entry name" value="alpha/beta-Hydrolases"/>
    <property type="match status" value="1"/>
</dbReference>
<proteinExistence type="inferred from homology"/>
<evidence type="ECO:0000256" key="1">
    <source>
        <dbReference type="ARBA" id="ARBA00005964"/>
    </source>
</evidence>
<evidence type="ECO:0000256" key="2">
    <source>
        <dbReference type="ARBA" id="ARBA00022801"/>
    </source>
</evidence>
<dbReference type="InterPro" id="IPR002018">
    <property type="entry name" value="CarbesteraseB"/>
</dbReference>
<feature type="signal peptide" evidence="3">
    <location>
        <begin position="1"/>
        <end position="17"/>
    </location>
</feature>
<protein>
    <recommendedName>
        <fullName evidence="3">Carboxylic ester hydrolase</fullName>
        <ecNumber evidence="3">3.1.1.-</ecNumber>
    </recommendedName>
</protein>
<name>A0AAE0U7H2_9PEZI</name>
<dbReference type="InterPro" id="IPR019819">
    <property type="entry name" value="Carboxylesterase_B_CS"/>
</dbReference>
<keyword evidence="2 3" id="KW-0378">Hydrolase</keyword>
<dbReference type="PANTHER" id="PTHR11559">
    <property type="entry name" value="CARBOXYLESTERASE"/>
    <property type="match status" value="1"/>
</dbReference>
<accession>A0AAE0U7H2</accession>
<dbReference type="PROSITE" id="PS00122">
    <property type="entry name" value="CARBOXYLESTERASE_B_1"/>
    <property type="match status" value="1"/>
</dbReference>
<reference evidence="5" key="2">
    <citation type="submission" date="2023-06" db="EMBL/GenBank/DDBJ databases">
        <authorList>
            <consortium name="Lawrence Berkeley National Laboratory"/>
            <person name="Haridas S."/>
            <person name="Hensen N."/>
            <person name="Bonometti L."/>
            <person name="Westerberg I."/>
            <person name="Brannstrom I.O."/>
            <person name="Guillou S."/>
            <person name="Cros-Aarteil S."/>
            <person name="Calhoun S."/>
            <person name="Kuo A."/>
            <person name="Mondo S."/>
            <person name="Pangilinan J."/>
            <person name="Riley R."/>
            <person name="LaButti K."/>
            <person name="Andreopoulos B."/>
            <person name="Lipzen A."/>
            <person name="Chen C."/>
            <person name="Yanf M."/>
            <person name="Daum C."/>
            <person name="Ng V."/>
            <person name="Clum A."/>
            <person name="Steindorff A."/>
            <person name="Ohm R."/>
            <person name="Martin F."/>
            <person name="Silar P."/>
            <person name="Natvig D."/>
            <person name="Lalanne C."/>
            <person name="Gautier V."/>
            <person name="Ament-velasquez S.L."/>
            <person name="Kruys A."/>
            <person name="Hutchinson M.I."/>
            <person name="Powell A.J."/>
            <person name="Barry K."/>
            <person name="Miller A.N."/>
            <person name="Grigoriev I.V."/>
            <person name="Debuchy R."/>
            <person name="Gladieux P."/>
            <person name="Thoren M.H."/>
            <person name="Johannesson H."/>
        </authorList>
    </citation>
    <scope>NUCLEOTIDE SEQUENCE</scope>
    <source>
        <strain evidence="5">CBS 232.78</strain>
    </source>
</reference>
<dbReference type="Gene3D" id="3.40.50.1820">
    <property type="entry name" value="alpha/beta hydrolase"/>
    <property type="match status" value="1"/>
</dbReference>
<keyword evidence="6" id="KW-1185">Reference proteome</keyword>
<dbReference type="FunFam" id="3.40.50.1820:FF:000316">
    <property type="entry name" value="Carboxylic ester hydrolase"/>
    <property type="match status" value="1"/>
</dbReference>
<organism evidence="5 6">
    <name type="scientific">Podospora didyma</name>
    <dbReference type="NCBI Taxonomy" id="330526"/>
    <lineage>
        <taxon>Eukaryota</taxon>
        <taxon>Fungi</taxon>
        <taxon>Dikarya</taxon>
        <taxon>Ascomycota</taxon>
        <taxon>Pezizomycotina</taxon>
        <taxon>Sordariomycetes</taxon>
        <taxon>Sordariomycetidae</taxon>
        <taxon>Sordariales</taxon>
        <taxon>Podosporaceae</taxon>
        <taxon>Podospora</taxon>
    </lineage>
</organism>
<dbReference type="InterPro" id="IPR050309">
    <property type="entry name" value="Type-B_Carboxylest/Lipase"/>
</dbReference>
<comment type="similarity">
    <text evidence="1 3">Belongs to the type-B carboxylesterase/lipase family.</text>
</comment>
<dbReference type="InterPro" id="IPR019826">
    <property type="entry name" value="Carboxylesterase_B_AS"/>
</dbReference>
<reference evidence="5" key="1">
    <citation type="journal article" date="2023" name="Mol. Phylogenet. Evol.">
        <title>Genome-scale phylogeny and comparative genomics of the fungal order Sordariales.</title>
        <authorList>
            <person name="Hensen N."/>
            <person name="Bonometti L."/>
            <person name="Westerberg I."/>
            <person name="Brannstrom I.O."/>
            <person name="Guillou S."/>
            <person name="Cros-Aarteil S."/>
            <person name="Calhoun S."/>
            <person name="Haridas S."/>
            <person name="Kuo A."/>
            <person name="Mondo S."/>
            <person name="Pangilinan J."/>
            <person name="Riley R."/>
            <person name="LaButti K."/>
            <person name="Andreopoulos B."/>
            <person name="Lipzen A."/>
            <person name="Chen C."/>
            <person name="Yan M."/>
            <person name="Daum C."/>
            <person name="Ng V."/>
            <person name="Clum A."/>
            <person name="Steindorff A."/>
            <person name="Ohm R.A."/>
            <person name="Martin F."/>
            <person name="Silar P."/>
            <person name="Natvig D.O."/>
            <person name="Lalanne C."/>
            <person name="Gautier V."/>
            <person name="Ament-Velasquez S.L."/>
            <person name="Kruys A."/>
            <person name="Hutchinson M.I."/>
            <person name="Powell A.J."/>
            <person name="Barry K."/>
            <person name="Miller A.N."/>
            <person name="Grigoriev I.V."/>
            <person name="Debuchy R."/>
            <person name="Gladieux P."/>
            <person name="Hiltunen Thoren M."/>
            <person name="Johannesson H."/>
        </authorList>
    </citation>
    <scope>NUCLEOTIDE SEQUENCE</scope>
    <source>
        <strain evidence="5">CBS 232.78</strain>
    </source>
</reference>
<dbReference type="InterPro" id="IPR029058">
    <property type="entry name" value="AB_hydrolase_fold"/>
</dbReference>
<dbReference type="PROSITE" id="PS51257">
    <property type="entry name" value="PROKAR_LIPOPROTEIN"/>
    <property type="match status" value="1"/>
</dbReference>
<evidence type="ECO:0000313" key="6">
    <source>
        <dbReference type="Proteomes" id="UP001285441"/>
    </source>
</evidence>
<dbReference type="GO" id="GO:0016787">
    <property type="term" value="F:hydrolase activity"/>
    <property type="evidence" value="ECO:0007669"/>
    <property type="project" value="UniProtKB-KW"/>
</dbReference>
<dbReference type="AlphaFoldDB" id="A0AAE0U7H2"/>
<comment type="caution">
    <text evidence="5">The sequence shown here is derived from an EMBL/GenBank/DDBJ whole genome shotgun (WGS) entry which is preliminary data.</text>
</comment>
<dbReference type="EMBL" id="JAULSW010000001">
    <property type="protein sequence ID" value="KAK3393415.1"/>
    <property type="molecule type" value="Genomic_DNA"/>
</dbReference>